<comment type="caution">
    <text evidence="1">The sequence shown here is derived from an EMBL/GenBank/DDBJ whole genome shotgun (WGS) entry which is preliminary data.</text>
</comment>
<evidence type="ECO:0000313" key="1">
    <source>
        <dbReference type="EMBL" id="THJ32412.1"/>
    </source>
</evidence>
<keyword evidence="2" id="KW-1185">Reference proteome</keyword>
<gene>
    <name evidence="1" type="ORF">E8K88_11980</name>
</gene>
<sequence>MNKIAVIENRKVVNIIVATIGWAQEYYEAVDITDMPNVGIDYTYTEEGEFIPPEEMPVAIPDVYQITRRQGLIALFREEGVKDSDVQAIIDSIEDPGNKYEAQLEFMNAAWEISNPWVIQFATALGLTKKRLQELFNIADTL</sequence>
<accession>A0A4V3YWS1</accession>
<name>A0A4V3YWS1_9BURK</name>
<dbReference type="EMBL" id="SSWX01000015">
    <property type="protein sequence ID" value="THJ32412.1"/>
    <property type="molecule type" value="Genomic_DNA"/>
</dbReference>
<protein>
    <submittedName>
        <fullName evidence="1">Uncharacterized protein</fullName>
    </submittedName>
</protein>
<dbReference type="RefSeq" id="WP_136406909.1">
    <property type="nucleotide sequence ID" value="NZ_SSWX01000015.1"/>
</dbReference>
<dbReference type="AlphaFoldDB" id="A0A4V3YWS1"/>
<proteinExistence type="predicted"/>
<organism evidence="1 2">
    <name type="scientific">Lampropedia aestuarii</name>
    <dbReference type="NCBI Taxonomy" id="2562762"/>
    <lineage>
        <taxon>Bacteria</taxon>
        <taxon>Pseudomonadati</taxon>
        <taxon>Pseudomonadota</taxon>
        <taxon>Betaproteobacteria</taxon>
        <taxon>Burkholderiales</taxon>
        <taxon>Comamonadaceae</taxon>
        <taxon>Lampropedia</taxon>
    </lineage>
</organism>
<reference evidence="1 2" key="1">
    <citation type="submission" date="2019-04" db="EMBL/GenBank/DDBJ databases">
        <title>Lampropedia sp YIM MLB12 draf genome.</title>
        <authorList>
            <person name="Wang Y.-X."/>
        </authorList>
    </citation>
    <scope>NUCLEOTIDE SEQUENCE [LARGE SCALE GENOMIC DNA]</scope>
    <source>
        <strain evidence="1 2">YIM MLB12</strain>
    </source>
</reference>
<evidence type="ECO:0000313" key="2">
    <source>
        <dbReference type="Proteomes" id="UP000306236"/>
    </source>
</evidence>
<dbReference type="Proteomes" id="UP000306236">
    <property type="component" value="Unassembled WGS sequence"/>
</dbReference>